<proteinExistence type="predicted"/>
<dbReference type="Pfam" id="PF00196">
    <property type="entry name" value="GerE"/>
    <property type="match status" value="1"/>
</dbReference>
<dbReference type="GO" id="GO:0000160">
    <property type="term" value="P:phosphorelay signal transduction system"/>
    <property type="evidence" value="ECO:0007669"/>
    <property type="project" value="InterPro"/>
</dbReference>
<feature type="domain" description="Response regulatory" evidence="5">
    <location>
        <begin position="6"/>
        <end position="120"/>
    </location>
</feature>
<gene>
    <name evidence="6" type="ORF">GGR16_003969</name>
</gene>
<dbReference type="SUPFAM" id="SSF46894">
    <property type="entry name" value="C-terminal effector domain of the bipartite response regulators"/>
    <property type="match status" value="1"/>
</dbReference>
<reference evidence="6 7" key="1">
    <citation type="submission" date="2020-08" db="EMBL/GenBank/DDBJ databases">
        <title>Genomic Encyclopedia of Type Strains, Phase IV (KMG-IV): sequencing the most valuable type-strain genomes for metagenomic binning, comparative biology and taxonomic classification.</title>
        <authorList>
            <person name="Goeker M."/>
        </authorList>
    </citation>
    <scope>NUCLEOTIDE SEQUENCE [LARGE SCALE GENOMIC DNA]</scope>
    <source>
        <strain evidence="6 7">DSM 103737</strain>
    </source>
</reference>
<dbReference type="PROSITE" id="PS50043">
    <property type="entry name" value="HTH_LUXR_2"/>
    <property type="match status" value="1"/>
</dbReference>
<dbReference type="GO" id="GO:0003677">
    <property type="term" value="F:DNA binding"/>
    <property type="evidence" value="ECO:0007669"/>
    <property type="project" value="UniProtKB-KW"/>
</dbReference>
<dbReference type="SUPFAM" id="SSF52172">
    <property type="entry name" value="CheY-like"/>
    <property type="match status" value="1"/>
</dbReference>
<evidence type="ECO:0000259" key="4">
    <source>
        <dbReference type="PROSITE" id="PS50043"/>
    </source>
</evidence>
<dbReference type="EMBL" id="JACIEN010000005">
    <property type="protein sequence ID" value="MBB4018922.1"/>
    <property type="molecule type" value="Genomic_DNA"/>
</dbReference>
<comment type="caution">
    <text evidence="2">Lacks conserved residue(s) required for the propagation of feature annotation.</text>
</comment>
<dbReference type="InterPro" id="IPR016032">
    <property type="entry name" value="Sig_transdc_resp-reg_C-effctor"/>
</dbReference>
<dbReference type="InterPro" id="IPR036388">
    <property type="entry name" value="WH-like_DNA-bd_sf"/>
</dbReference>
<name>A0A840C4H0_9HYPH</name>
<dbReference type="AlphaFoldDB" id="A0A840C4H0"/>
<dbReference type="PROSITE" id="PS00622">
    <property type="entry name" value="HTH_LUXR_1"/>
    <property type="match status" value="1"/>
</dbReference>
<evidence type="ECO:0000313" key="7">
    <source>
        <dbReference type="Proteomes" id="UP000577362"/>
    </source>
</evidence>
<keyword evidence="1" id="KW-0238">DNA-binding</keyword>
<sequence length="244" mass="26641">MMSSIETVVLEPNVLLRAGLCKLLNGTQFKVIAAVASLGELRLRAKHHPTLIIVSADAAPEDVSNVFGELQQQHPDARIVILARGHDSTRMRELAQYGASAYLCETMSPEAIIKSLELIMLNMSVVPAAMLFNLWESEPDGSDVSLPEADPAMPSGADPTRPHLSGREVSILRSLVHGDSNKHIARQLDIAEATVKVHVKAILRKIRVRNRTQAAIWAMANSIPDRGAEVLREEAPPVPHRQLA</sequence>
<dbReference type="CDD" id="cd06170">
    <property type="entry name" value="LuxR_C_like"/>
    <property type="match status" value="1"/>
</dbReference>
<evidence type="ECO:0000256" key="1">
    <source>
        <dbReference type="ARBA" id="ARBA00023125"/>
    </source>
</evidence>
<protein>
    <submittedName>
        <fullName evidence="6">Two-component system nitrate/nitrite response regulator NarL</fullName>
    </submittedName>
</protein>
<evidence type="ECO:0000313" key="6">
    <source>
        <dbReference type="EMBL" id="MBB4018922.1"/>
    </source>
</evidence>
<dbReference type="PROSITE" id="PS50110">
    <property type="entry name" value="RESPONSE_REGULATORY"/>
    <property type="match status" value="1"/>
</dbReference>
<evidence type="ECO:0000256" key="3">
    <source>
        <dbReference type="SAM" id="MobiDB-lite"/>
    </source>
</evidence>
<dbReference type="RefSeq" id="WP_019402607.1">
    <property type="nucleotide sequence ID" value="NZ_JACIEN010000005.1"/>
</dbReference>
<dbReference type="PANTHER" id="PTHR43214:SF42">
    <property type="entry name" value="TRANSCRIPTIONAL REGULATORY PROTEIN DESR"/>
    <property type="match status" value="1"/>
</dbReference>
<dbReference type="Proteomes" id="UP000577362">
    <property type="component" value="Unassembled WGS sequence"/>
</dbReference>
<dbReference type="PANTHER" id="PTHR43214">
    <property type="entry name" value="TWO-COMPONENT RESPONSE REGULATOR"/>
    <property type="match status" value="1"/>
</dbReference>
<organism evidence="6 7">
    <name type="scientific">Chelatococcus caeni</name>
    <dbReference type="NCBI Taxonomy" id="1348468"/>
    <lineage>
        <taxon>Bacteria</taxon>
        <taxon>Pseudomonadati</taxon>
        <taxon>Pseudomonadota</taxon>
        <taxon>Alphaproteobacteria</taxon>
        <taxon>Hyphomicrobiales</taxon>
        <taxon>Chelatococcaceae</taxon>
        <taxon>Chelatococcus</taxon>
    </lineage>
</organism>
<dbReference type="PRINTS" id="PR00038">
    <property type="entry name" value="HTHLUXR"/>
</dbReference>
<keyword evidence="7" id="KW-1185">Reference proteome</keyword>
<feature type="region of interest" description="Disordered" evidence="3">
    <location>
        <begin position="142"/>
        <end position="164"/>
    </location>
</feature>
<dbReference type="InterPro" id="IPR039420">
    <property type="entry name" value="WalR-like"/>
</dbReference>
<feature type="domain" description="HTH luxR-type" evidence="4">
    <location>
        <begin position="157"/>
        <end position="222"/>
    </location>
</feature>
<dbReference type="Gene3D" id="3.40.50.2300">
    <property type="match status" value="1"/>
</dbReference>
<comment type="caution">
    <text evidence="6">The sequence shown here is derived from an EMBL/GenBank/DDBJ whole genome shotgun (WGS) entry which is preliminary data.</text>
</comment>
<dbReference type="SMART" id="SM00421">
    <property type="entry name" value="HTH_LUXR"/>
    <property type="match status" value="1"/>
</dbReference>
<evidence type="ECO:0000256" key="2">
    <source>
        <dbReference type="PROSITE-ProRule" id="PRU00169"/>
    </source>
</evidence>
<dbReference type="InterPro" id="IPR011006">
    <property type="entry name" value="CheY-like_superfamily"/>
</dbReference>
<dbReference type="Gene3D" id="1.10.10.10">
    <property type="entry name" value="Winged helix-like DNA-binding domain superfamily/Winged helix DNA-binding domain"/>
    <property type="match status" value="1"/>
</dbReference>
<evidence type="ECO:0000259" key="5">
    <source>
        <dbReference type="PROSITE" id="PS50110"/>
    </source>
</evidence>
<dbReference type="InterPro" id="IPR001789">
    <property type="entry name" value="Sig_transdc_resp-reg_receiver"/>
</dbReference>
<dbReference type="GO" id="GO:0006355">
    <property type="term" value="P:regulation of DNA-templated transcription"/>
    <property type="evidence" value="ECO:0007669"/>
    <property type="project" value="InterPro"/>
</dbReference>
<dbReference type="InterPro" id="IPR000792">
    <property type="entry name" value="Tscrpt_reg_LuxR_C"/>
</dbReference>
<accession>A0A840C4H0</accession>